<dbReference type="GO" id="GO:0016740">
    <property type="term" value="F:transferase activity"/>
    <property type="evidence" value="ECO:0007669"/>
    <property type="project" value="UniProtKB-KW"/>
</dbReference>
<keyword evidence="3" id="KW-1185">Reference proteome</keyword>
<dbReference type="InterPro" id="IPR001173">
    <property type="entry name" value="Glyco_trans_2-like"/>
</dbReference>
<accession>A0A7Z9DZ76</accession>
<reference evidence="2" key="1">
    <citation type="submission" date="2019-10" db="EMBL/GenBank/DDBJ databases">
        <authorList>
            <consortium name="Genoscope - CEA"/>
            <person name="William W."/>
        </authorList>
    </citation>
    <scope>NUCLEOTIDE SEQUENCE [LARGE SCALE GENOMIC DNA]</scope>
    <source>
        <strain evidence="2">BBR_PRJEB10994</strain>
    </source>
</reference>
<evidence type="ECO:0000313" key="3">
    <source>
        <dbReference type="Proteomes" id="UP000182190"/>
    </source>
</evidence>
<evidence type="ECO:0000313" key="2">
    <source>
        <dbReference type="EMBL" id="VXD20030.1"/>
    </source>
</evidence>
<dbReference type="CDD" id="cd00761">
    <property type="entry name" value="Glyco_tranf_GTA_type"/>
    <property type="match status" value="1"/>
</dbReference>
<proteinExistence type="predicted"/>
<name>A0A7Z9DZ76_9CYAN</name>
<protein>
    <submittedName>
        <fullName evidence="2">Glycosyl transferase</fullName>
    </submittedName>
</protein>
<sequence>MPDISVVICTHNRDSYLGSALDSILNQEFDDFDVVVIDNASTDRTREVVESRMPHPRLSYVYEGTLGLNVARNRGAQETTGSIIAYFDDDALAPPQWLSCLNSAYQTNPKLGVAGGKVTLIWPEGFTQPNWLSPTLIDALGAYDLGDEIVFIKNAGQTPRGLNYSIRRSVLEEVGGFKLNLDRVGKNLLSNGELYMTELVLRQGWQVAYLPEAIVGHHVSVERTKAGWYLRRGWWQGISEYNREQLEGRAGPAQIRRGSENLLRGLYKSLKFFGDPAQRFENFVYAYGQIGYMGAAISGMLKSPSTSHQA</sequence>
<organism evidence="2 3">
    <name type="scientific">Planktothrix paucivesiculata PCC 9631</name>
    <dbReference type="NCBI Taxonomy" id="671071"/>
    <lineage>
        <taxon>Bacteria</taxon>
        <taxon>Bacillati</taxon>
        <taxon>Cyanobacteriota</taxon>
        <taxon>Cyanophyceae</taxon>
        <taxon>Oscillatoriophycideae</taxon>
        <taxon>Oscillatoriales</taxon>
        <taxon>Microcoleaceae</taxon>
        <taxon>Planktothrix</taxon>
    </lineage>
</organism>
<dbReference type="Gene3D" id="3.90.550.10">
    <property type="entry name" value="Spore Coat Polysaccharide Biosynthesis Protein SpsA, Chain A"/>
    <property type="match status" value="1"/>
</dbReference>
<dbReference type="AlphaFoldDB" id="A0A7Z9DZ76"/>
<feature type="domain" description="Glycosyltransferase 2-like" evidence="1">
    <location>
        <begin position="5"/>
        <end position="132"/>
    </location>
</feature>
<dbReference type="InterPro" id="IPR029044">
    <property type="entry name" value="Nucleotide-diphossugar_trans"/>
</dbReference>
<dbReference type="PANTHER" id="PTHR43685">
    <property type="entry name" value="GLYCOSYLTRANSFERASE"/>
    <property type="match status" value="1"/>
</dbReference>
<keyword evidence="2" id="KW-0808">Transferase</keyword>
<dbReference type="SUPFAM" id="SSF53448">
    <property type="entry name" value="Nucleotide-diphospho-sugar transferases"/>
    <property type="match status" value="1"/>
</dbReference>
<gene>
    <name evidence="2" type="ORF">PL9631_490066</name>
</gene>
<dbReference type="RefSeq" id="WP_083618540.1">
    <property type="nucleotide sequence ID" value="NZ_LR735008.1"/>
</dbReference>
<dbReference type="Proteomes" id="UP000182190">
    <property type="component" value="Unassembled WGS sequence"/>
</dbReference>
<dbReference type="PANTHER" id="PTHR43685:SF3">
    <property type="entry name" value="SLR2126 PROTEIN"/>
    <property type="match status" value="1"/>
</dbReference>
<dbReference type="EMBL" id="CZCS02000189">
    <property type="protein sequence ID" value="VXD20030.1"/>
    <property type="molecule type" value="Genomic_DNA"/>
</dbReference>
<dbReference type="InterPro" id="IPR050834">
    <property type="entry name" value="Glycosyltransf_2"/>
</dbReference>
<dbReference type="Pfam" id="PF00535">
    <property type="entry name" value="Glycos_transf_2"/>
    <property type="match status" value="1"/>
</dbReference>
<dbReference type="OrthoDB" id="153025at2"/>
<comment type="caution">
    <text evidence="2">The sequence shown here is derived from an EMBL/GenBank/DDBJ whole genome shotgun (WGS) entry which is preliminary data.</text>
</comment>
<evidence type="ECO:0000259" key="1">
    <source>
        <dbReference type="Pfam" id="PF00535"/>
    </source>
</evidence>